<dbReference type="AlphaFoldDB" id="A0A7C8NAA9"/>
<name>A0A7C8NAA9_ORBOL</name>
<gene>
    <name evidence="1" type="ORF">TWF102_008721</name>
    <name evidence="2" type="ORF">TWF703_010764</name>
</gene>
<dbReference type="EMBL" id="WIQZ01000009">
    <property type="protein sequence ID" value="KAF3143352.1"/>
    <property type="molecule type" value="Genomic_DNA"/>
</dbReference>
<comment type="caution">
    <text evidence="1">The sequence shown here is derived from an EMBL/GenBank/DDBJ whole genome shotgun (WGS) entry which is preliminary data.</text>
</comment>
<evidence type="ECO:0000313" key="2">
    <source>
        <dbReference type="EMBL" id="KAF3143352.1"/>
    </source>
</evidence>
<sequence>MPASFDEPDFPGLYKLVVVDTQAGLTDGYETVDCLEDPLPKDPQRVIEHINNGPELEGTELKYFLQNWGVVTDLEHKFCLSLKLGQRNAYFDEYSDLDDRSGTRSPLRR</sequence>
<evidence type="ECO:0000313" key="3">
    <source>
        <dbReference type="Proteomes" id="UP000475325"/>
    </source>
</evidence>
<reference evidence="3 4" key="1">
    <citation type="submission" date="2019-06" db="EMBL/GenBank/DDBJ databases">
        <authorList>
            <person name="Palmer J.M."/>
        </authorList>
    </citation>
    <scope>NUCLEOTIDE SEQUENCE [LARGE SCALE GENOMIC DNA]</scope>
    <source>
        <strain evidence="1 3">TWF102</strain>
        <strain evidence="2 4">TWF703</strain>
    </source>
</reference>
<protein>
    <submittedName>
        <fullName evidence="1">Uncharacterized protein</fullName>
    </submittedName>
</protein>
<dbReference type="EMBL" id="WIQW01000055">
    <property type="protein sequence ID" value="KAF3091742.1"/>
    <property type="molecule type" value="Genomic_DNA"/>
</dbReference>
<proteinExistence type="predicted"/>
<dbReference type="Proteomes" id="UP000480548">
    <property type="component" value="Unassembled WGS sequence"/>
</dbReference>
<accession>A0A7C8NAA9</accession>
<dbReference type="Proteomes" id="UP000475325">
    <property type="component" value="Unassembled WGS sequence"/>
</dbReference>
<organism evidence="1 3">
    <name type="scientific">Orbilia oligospora</name>
    <name type="common">Nematode-trapping fungus</name>
    <name type="synonym">Arthrobotrys oligospora</name>
    <dbReference type="NCBI Taxonomy" id="2813651"/>
    <lineage>
        <taxon>Eukaryota</taxon>
        <taxon>Fungi</taxon>
        <taxon>Dikarya</taxon>
        <taxon>Ascomycota</taxon>
        <taxon>Pezizomycotina</taxon>
        <taxon>Orbiliomycetes</taxon>
        <taxon>Orbiliales</taxon>
        <taxon>Orbiliaceae</taxon>
        <taxon>Orbilia</taxon>
    </lineage>
</organism>
<evidence type="ECO:0000313" key="1">
    <source>
        <dbReference type="EMBL" id="KAF3091742.1"/>
    </source>
</evidence>
<evidence type="ECO:0000313" key="4">
    <source>
        <dbReference type="Proteomes" id="UP000480548"/>
    </source>
</evidence>